<accession>A0ABT2NYI1</accession>
<comment type="caution">
    <text evidence="1">The sequence shown here is derived from an EMBL/GenBank/DDBJ whole genome shotgun (WGS) entry which is preliminary data.</text>
</comment>
<dbReference type="EMBL" id="JAODOQ010000001">
    <property type="protein sequence ID" value="MCT8985467.1"/>
    <property type="molecule type" value="Genomic_DNA"/>
</dbReference>
<evidence type="ECO:0000313" key="1">
    <source>
        <dbReference type="EMBL" id="MCT8985467.1"/>
    </source>
</evidence>
<reference evidence="1" key="1">
    <citation type="submission" date="2022-09" db="EMBL/GenBank/DDBJ databases">
        <title>Shewanella sp. KJ10-1 sp.nov, isolated from marine algae.</title>
        <authorList>
            <person name="Butt M."/>
            <person name="Lee J.K."/>
            <person name="Kim J.M."/>
            <person name="Choi D.G."/>
        </authorList>
    </citation>
    <scope>NUCLEOTIDE SEQUENCE</scope>
    <source>
        <strain evidence="1">KJ10-1</strain>
    </source>
</reference>
<keyword evidence="2" id="KW-1185">Reference proteome</keyword>
<dbReference type="RefSeq" id="WP_261732006.1">
    <property type="nucleotide sequence ID" value="NZ_JAODOQ010000001.1"/>
</dbReference>
<gene>
    <name evidence="1" type="ORF">N4T56_01625</name>
</gene>
<proteinExistence type="predicted"/>
<organism evidence="1 2">
    <name type="scientific">Shewanella phaeophyticola</name>
    <dbReference type="NCBI Taxonomy" id="2978345"/>
    <lineage>
        <taxon>Bacteria</taxon>
        <taxon>Pseudomonadati</taxon>
        <taxon>Pseudomonadota</taxon>
        <taxon>Gammaproteobacteria</taxon>
        <taxon>Alteromonadales</taxon>
        <taxon>Shewanellaceae</taxon>
        <taxon>Shewanella</taxon>
    </lineage>
</organism>
<protein>
    <submittedName>
        <fullName evidence="1">Uncharacterized protein</fullName>
    </submittedName>
</protein>
<dbReference type="Proteomes" id="UP001431192">
    <property type="component" value="Unassembled WGS sequence"/>
</dbReference>
<sequence>MLDNFFTNNVILVVKIDGLIHQISLINCVSVNKSLLLIALDIDSGFIANLS</sequence>
<name>A0ABT2NYI1_9GAMM</name>
<evidence type="ECO:0000313" key="2">
    <source>
        <dbReference type="Proteomes" id="UP001431192"/>
    </source>
</evidence>